<dbReference type="CDD" id="cd03224">
    <property type="entry name" value="ABC_TM1139_LivF_branched"/>
    <property type="match status" value="1"/>
</dbReference>
<dbReference type="GO" id="GO:0015807">
    <property type="term" value="P:L-amino acid transport"/>
    <property type="evidence" value="ECO:0007669"/>
    <property type="project" value="TreeGrafter"/>
</dbReference>
<proteinExistence type="inferred from homology"/>
<evidence type="ECO:0000256" key="2">
    <source>
        <dbReference type="ARBA" id="ARBA00022448"/>
    </source>
</evidence>
<keyword evidence="4 7" id="KW-0067">ATP-binding</keyword>
<evidence type="ECO:0000256" key="1">
    <source>
        <dbReference type="ARBA" id="ARBA00005417"/>
    </source>
</evidence>
<dbReference type="AlphaFoldDB" id="A0A9E8S841"/>
<evidence type="ECO:0000256" key="4">
    <source>
        <dbReference type="ARBA" id="ARBA00022840"/>
    </source>
</evidence>
<dbReference type="PROSITE" id="PS50893">
    <property type="entry name" value="ABC_TRANSPORTER_2"/>
    <property type="match status" value="1"/>
</dbReference>
<name>A0A9E8S841_9MICO</name>
<sequence>MREAPASSGKEIVLEVQQLRAGYGELPALRGISLRLERGETLAVIGANGAGKSTLLKTLAGQMAPTGGRILYNGADITRMPAHERARAGIILVPEGRRLFPSLTVEENLLVGASTKRRGQWDLSSVYALMPLVAERRSRSAGDLSGGERQATAIARALMSNPEVLLLDEVSLGLAPAVIGQLYASLPEIQSTGTSILVVEQDVRQALAVSDEVHCLLQGATSLAGSGFTMDEISAAYFGAGVAHVTPTGTITTLDAAELEES</sequence>
<evidence type="ECO:0000256" key="3">
    <source>
        <dbReference type="ARBA" id="ARBA00022741"/>
    </source>
</evidence>
<reference evidence="7" key="1">
    <citation type="submission" date="2022-11" db="EMBL/GenBank/DDBJ databases">
        <title>Description of Microcella daejonensis nov. sp, isolated from riverside soil.</title>
        <authorList>
            <person name="Molina K.M."/>
            <person name="Kim S.B."/>
        </authorList>
    </citation>
    <scope>NUCLEOTIDE SEQUENCE</scope>
    <source>
        <strain evidence="7">MMS21-STM12</strain>
    </source>
</reference>
<dbReference type="PANTHER" id="PTHR43820">
    <property type="entry name" value="HIGH-AFFINITY BRANCHED-CHAIN AMINO ACID TRANSPORT ATP-BINDING PROTEIN LIVF"/>
    <property type="match status" value="1"/>
</dbReference>
<dbReference type="SMART" id="SM00382">
    <property type="entry name" value="AAA"/>
    <property type="match status" value="1"/>
</dbReference>
<dbReference type="SUPFAM" id="SSF52540">
    <property type="entry name" value="P-loop containing nucleoside triphosphate hydrolases"/>
    <property type="match status" value="1"/>
</dbReference>
<dbReference type="GO" id="GO:0015658">
    <property type="term" value="F:branched-chain amino acid transmembrane transporter activity"/>
    <property type="evidence" value="ECO:0007669"/>
    <property type="project" value="TreeGrafter"/>
</dbReference>
<dbReference type="Pfam" id="PF00005">
    <property type="entry name" value="ABC_tran"/>
    <property type="match status" value="1"/>
</dbReference>
<dbReference type="GO" id="GO:0005524">
    <property type="term" value="F:ATP binding"/>
    <property type="evidence" value="ECO:0007669"/>
    <property type="project" value="UniProtKB-KW"/>
</dbReference>
<feature type="domain" description="ABC transporter" evidence="6">
    <location>
        <begin position="14"/>
        <end position="243"/>
    </location>
</feature>
<dbReference type="InterPro" id="IPR027417">
    <property type="entry name" value="P-loop_NTPase"/>
</dbReference>
<accession>A0A9E8S841</accession>
<comment type="similarity">
    <text evidence="1">Belongs to the ABC transporter superfamily.</text>
</comment>
<dbReference type="Gene3D" id="3.40.50.300">
    <property type="entry name" value="P-loop containing nucleotide triphosphate hydrolases"/>
    <property type="match status" value="1"/>
</dbReference>
<keyword evidence="2" id="KW-0813">Transport</keyword>
<dbReference type="InterPro" id="IPR003439">
    <property type="entry name" value="ABC_transporter-like_ATP-bd"/>
</dbReference>
<evidence type="ECO:0000259" key="6">
    <source>
        <dbReference type="PROSITE" id="PS50893"/>
    </source>
</evidence>
<protein>
    <submittedName>
        <fullName evidence="7">ABC transporter ATP-binding protein</fullName>
    </submittedName>
</protein>
<keyword evidence="8" id="KW-1185">Reference proteome</keyword>
<keyword evidence="5" id="KW-0029">Amino-acid transport</keyword>
<dbReference type="RefSeq" id="WP_267780542.1">
    <property type="nucleotide sequence ID" value="NZ_CP113089.1"/>
</dbReference>
<dbReference type="KEGG" id="mdb:OVN18_09665"/>
<dbReference type="PANTHER" id="PTHR43820:SF4">
    <property type="entry name" value="HIGH-AFFINITY BRANCHED-CHAIN AMINO ACID TRANSPORT ATP-BINDING PROTEIN LIVF"/>
    <property type="match status" value="1"/>
</dbReference>
<organism evidence="7 8">
    <name type="scientific">Microcella daejeonensis</name>
    <dbReference type="NCBI Taxonomy" id="2994971"/>
    <lineage>
        <taxon>Bacteria</taxon>
        <taxon>Bacillati</taxon>
        <taxon>Actinomycetota</taxon>
        <taxon>Actinomycetes</taxon>
        <taxon>Micrococcales</taxon>
        <taxon>Microbacteriaceae</taxon>
        <taxon>Microcella</taxon>
    </lineage>
</organism>
<evidence type="ECO:0000256" key="5">
    <source>
        <dbReference type="ARBA" id="ARBA00022970"/>
    </source>
</evidence>
<dbReference type="EMBL" id="CP113089">
    <property type="protein sequence ID" value="WAB80828.1"/>
    <property type="molecule type" value="Genomic_DNA"/>
</dbReference>
<evidence type="ECO:0000313" key="7">
    <source>
        <dbReference type="EMBL" id="WAB80828.1"/>
    </source>
</evidence>
<dbReference type="InterPro" id="IPR003593">
    <property type="entry name" value="AAA+_ATPase"/>
</dbReference>
<dbReference type="Proteomes" id="UP001164706">
    <property type="component" value="Chromosome"/>
</dbReference>
<gene>
    <name evidence="7" type="ORF">OVN18_09665</name>
</gene>
<dbReference type="GO" id="GO:0016887">
    <property type="term" value="F:ATP hydrolysis activity"/>
    <property type="evidence" value="ECO:0007669"/>
    <property type="project" value="InterPro"/>
</dbReference>
<dbReference type="InterPro" id="IPR052156">
    <property type="entry name" value="BCAA_Transport_ATP-bd_LivF"/>
</dbReference>
<evidence type="ECO:0000313" key="8">
    <source>
        <dbReference type="Proteomes" id="UP001164706"/>
    </source>
</evidence>
<keyword evidence="3" id="KW-0547">Nucleotide-binding</keyword>